<evidence type="ECO:0000313" key="2">
    <source>
        <dbReference type="EMBL" id="MBK8890163.1"/>
    </source>
</evidence>
<dbReference type="EMBL" id="JADKBR010000005">
    <property type="protein sequence ID" value="MBK8890163.1"/>
    <property type="molecule type" value="Genomic_DNA"/>
</dbReference>
<keyword evidence="1" id="KW-1133">Transmembrane helix</keyword>
<reference evidence="2" key="1">
    <citation type="submission" date="2020-10" db="EMBL/GenBank/DDBJ databases">
        <title>Connecting structure to function with the recovery of over 1000 high-quality activated sludge metagenome-assembled genomes encoding full-length rRNA genes using long-read sequencing.</title>
        <authorList>
            <person name="Singleton C.M."/>
            <person name="Petriglieri F."/>
            <person name="Kristensen J.M."/>
            <person name="Kirkegaard R.H."/>
            <person name="Michaelsen T.Y."/>
            <person name="Andersen M.H."/>
            <person name="Karst S.M."/>
            <person name="Dueholm M.S."/>
            <person name="Nielsen P.H."/>
            <person name="Albertsen M."/>
        </authorList>
    </citation>
    <scope>NUCLEOTIDE SEQUENCE</scope>
    <source>
        <strain evidence="2">OdNE_18-Q3-R46-58_BAT3C.305</strain>
    </source>
</reference>
<keyword evidence="1" id="KW-0472">Membrane</keyword>
<dbReference type="Proteomes" id="UP000808146">
    <property type="component" value="Unassembled WGS sequence"/>
</dbReference>
<keyword evidence="1" id="KW-0812">Transmembrane</keyword>
<gene>
    <name evidence="2" type="ORF">IPN75_07045</name>
</gene>
<protein>
    <submittedName>
        <fullName evidence="2">Uncharacterized protein</fullName>
    </submittedName>
</protein>
<dbReference type="AlphaFoldDB" id="A0A9D7QKY8"/>
<evidence type="ECO:0000256" key="1">
    <source>
        <dbReference type="SAM" id="Phobius"/>
    </source>
</evidence>
<name>A0A9D7QKY8_9RHOO</name>
<organism evidence="2 3">
    <name type="scientific">Candidatus Dechloromonas phosphorivorans</name>
    <dbReference type="NCBI Taxonomy" id="2899244"/>
    <lineage>
        <taxon>Bacteria</taxon>
        <taxon>Pseudomonadati</taxon>
        <taxon>Pseudomonadota</taxon>
        <taxon>Betaproteobacteria</taxon>
        <taxon>Rhodocyclales</taxon>
        <taxon>Azonexaceae</taxon>
        <taxon>Dechloromonas</taxon>
    </lineage>
</organism>
<proteinExistence type="predicted"/>
<comment type="caution">
    <text evidence="2">The sequence shown here is derived from an EMBL/GenBank/DDBJ whole genome shotgun (WGS) entry which is preliminary data.</text>
</comment>
<sequence length="84" mass="9805">MKNITENRVFAIQCRQPQLFVPGFERNFRHRRPTTLHQATQSEQQAVLIWRRKRSGSRVRQAQPRFRISAVTGACAVIFVLVVD</sequence>
<feature type="transmembrane region" description="Helical" evidence="1">
    <location>
        <begin position="66"/>
        <end position="83"/>
    </location>
</feature>
<accession>A0A9D7QKY8</accession>
<evidence type="ECO:0000313" key="3">
    <source>
        <dbReference type="Proteomes" id="UP000808146"/>
    </source>
</evidence>